<sequence>VDTSKGQVTSNGVVASESRPNALCLSPPHKFLFSTGQDSGRMASFDVNSDSVELTSLETYQLGNGLCRVSIAELPG</sequence>
<gene>
    <name evidence="1" type="ORF">METZ01_LOCUS36835</name>
</gene>
<evidence type="ECO:0000313" key="1">
    <source>
        <dbReference type="EMBL" id="SUZ83981.1"/>
    </source>
</evidence>
<dbReference type="Pfam" id="PF10282">
    <property type="entry name" value="Lactonase"/>
    <property type="match status" value="1"/>
</dbReference>
<organism evidence="1">
    <name type="scientific">marine metagenome</name>
    <dbReference type="NCBI Taxonomy" id="408172"/>
    <lineage>
        <taxon>unclassified sequences</taxon>
        <taxon>metagenomes</taxon>
        <taxon>ecological metagenomes</taxon>
    </lineage>
</organism>
<proteinExistence type="predicted"/>
<dbReference type="Gene3D" id="2.130.10.10">
    <property type="entry name" value="YVTN repeat-like/Quinoprotein amine dehydrogenase"/>
    <property type="match status" value="1"/>
</dbReference>
<accession>A0A381QX38</accession>
<reference evidence="1" key="1">
    <citation type="submission" date="2018-05" db="EMBL/GenBank/DDBJ databases">
        <authorList>
            <person name="Lanie J.A."/>
            <person name="Ng W.-L."/>
            <person name="Kazmierczak K.M."/>
            <person name="Andrzejewski T.M."/>
            <person name="Davidsen T.M."/>
            <person name="Wayne K.J."/>
            <person name="Tettelin H."/>
            <person name="Glass J.I."/>
            <person name="Rusch D."/>
            <person name="Podicherti R."/>
            <person name="Tsui H.-C.T."/>
            <person name="Winkler M.E."/>
        </authorList>
    </citation>
    <scope>NUCLEOTIDE SEQUENCE</scope>
</reference>
<evidence type="ECO:0008006" key="2">
    <source>
        <dbReference type="Google" id="ProtNLM"/>
    </source>
</evidence>
<dbReference type="AlphaFoldDB" id="A0A381QX38"/>
<dbReference type="InterPro" id="IPR019405">
    <property type="entry name" value="Lactonase_7-beta_prop"/>
</dbReference>
<dbReference type="InterPro" id="IPR015943">
    <property type="entry name" value="WD40/YVTN_repeat-like_dom_sf"/>
</dbReference>
<name>A0A381QX38_9ZZZZ</name>
<dbReference type="SUPFAM" id="SSF50974">
    <property type="entry name" value="Nitrous oxide reductase, N-terminal domain"/>
    <property type="match status" value="1"/>
</dbReference>
<dbReference type="InterPro" id="IPR011045">
    <property type="entry name" value="N2O_reductase_N"/>
</dbReference>
<dbReference type="EMBL" id="UINC01001575">
    <property type="protein sequence ID" value="SUZ83981.1"/>
    <property type="molecule type" value="Genomic_DNA"/>
</dbReference>
<feature type="non-terminal residue" evidence="1">
    <location>
        <position position="1"/>
    </location>
</feature>
<protein>
    <recommendedName>
        <fullName evidence="2">6-phosphogluconolactonase</fullName>
    </recommendedName>
</protein>